<gene>
    <name evidence="1" type="ORF">BRAFLDRAFT_73708</name>
</gene>
<dbReference type="EMBL" id="GG666577">
    <property type="protein sequence ID" value="EEN52788.1"/>
    <property type="molecule type" value="Genomic_DNA"/>
</dbReference>
<dbReference type="PANTHER" id="PTHR28678:SF1">
    <property type="entry name" value="CODANIN-1"/>
    <property type="match status" value="1"/>
</dbReference>
<dbReference type="AlphaFoldDB" id="C3Z3M4"/>
<evidence type="ECO:0000313" key="1">
    <source>
        <dbReference type="EMBL" id="EEN52788.1"/>
    </source>
</evidence>
<dbReference type="InterPro" id="IPR040031">
    <property type="entry name" value="Codanin-1"/>
</dbReference>
<accession>C3Z3M4</accession>
<dbReference type="InParanoid" id="C3Z3M4"/>
<organism>
    <name type="scientific">Branchiostoma floridae</name>
    <name type="common">Florida lancelet</name>
    <name type="synonym">Amphioxus</name>
    <dbReference type="NCBI Taxonomy" id="7739"/>
    <lineage>
        <taxon>Eukaryota</taxon>
        <taxon>Metazoa</taxon>
        <taxon>Chordata</taxon>
        <taxon>Cephalochordata</taxon>
        <taxon>Leptocardii</taxon>
        <taxon>Amphioxiformes</taxon>
        <taxon>Branchiostomatidae</taxon>
        <taxon>Branchiostoma</taxon>
    </lineage>
</organism>
<name>C3Z3M4_BRAFL</name>
<dbReference type="PANTHER" id="PTHR28678">
    <property type="entry name" value="CODANIN-1"/>
    <property type="match status" value="1"/>
</dbReference>
<reference evidence="1" key="1">
    <citation type="journal article" date="2008" name="Nature">
        <title>The amphioxus genome and the evolution of the chordate karyotype.</title>
        <authorList>
            <consortium name="US DOE Joint Genome Institute (JGI-PGF)"/>
            <person name="Putnam N.H."/>
            <person name="Butts T."/>
            <person name="Ferrier D.E.K."/>
            <person name="Furlong R.F."/>
            <person name="Hellsten U."/>
            <person name="Kawashima T."/>
            <person name="Robinson-Rechavi M."/>
            <person name="Shoguchi E."/>
            <person name="Terry A."/>
            <person name="Yu J.-K."/>
            <person name="Benito-Gutierrez E.L."/>
            <person name="Dubchak I."/>
            <person name="Garcia-Fernandez J."/>
            <person name="Gibson-Brown J.J."/>
            <person name="Grigoriev I.V."/>
            <person name="Horton A.C."/>
            <person name="de Jong P.J."/>
            <person name="Jurka J."/>
            <person name="Kapitonov V.V."/>
            <person name="Kohara Y."/>
            <person name="Kuroki Y."/>
            <person name="Lindquist E."/>
            <person name="Lucas S."/>
            <person name="Osoegawa K."/>
            <person name="Pennacchio L.A."/>
            <person name="Salamov A.A."/>
            <person name="Satou Y."/>
            <person name="Sauka-Spengler T."/>
            <person name="Schmutz J."/>
            <person name="Shin-I T."/>
            <person name="Toyoda A."/>
            <person name="Bronner-Fraser M."/>
            <person name="Fujiyama A."/>
            <person name="Holland L.Z."/>
            <person name="Holland P.W.H."/>
            <person name="Satoh N."/>
            <person name="Rokhsar D.S."/>
        </authorList>
    </citation>
    <scope>NUCLEOTIDE SEQUENCE [LARGE SCALE GENOMIC DNA]</scope>
    <source>
        <strain evidence="1">S238N-H82</strain>
        <tissue evidence="1">Testes</tissue>
    </source>
</reference>
<protein>
    <submittedName>
        <fullName evidence="1">Uncharacterized protein</fullName>
    </submittedName>
</protein>
<proteinExistence type="predicted"/>
<sequence length="215" mass="23769">MQDLLGKVFCPGHSQNVSESDFVDVLTKTRDLLQSSQEIFTSSLKSLSRLSVEAAAACVIFSQGNQQSQVFSLLLEIWACELPLPPPFQNLLAPKNVLLLQQRSPNMQASWTGMVHILHMIVEKRLVSVHSVDSWWTLLLQNQSLQGYRRHIAAAACDSMLGCLSIHKPNPAEEEEDGTFAELAELILENSGDDKAMVDKVQQCIDLLVGASDHS</sequence>